<protein>
    <submittedName>
        <fullName evidence="1">Uncharacterized protein</fullName>
    </submittedName>
</protein>
<name>A0A133XQD5_9ACTN</name>
<keyword evidence="2" id="KW-1185">Reference proteome</keyword>
<evidence type="ECO:0000313" key="2">
    <source>
        <dbReference type="Proteomes" id="UP000070675"/>
    </source>
</evidence>
<organism evidence="1 2">
    <name type="scientific">Atopobium deltae</name>
    <dbReference type="NCBI Taxonomy" id="1393034"/>
    <lineage>
        <taxon>Bacteria</taxon>
        <taxon>Bacillati</taxon>
        <taxon>Actinomycetota</taxon>
        <taxon>Coriobacteriia</taxon>
        <taxon>Coriobacteriales</taxon>
        <taxon>Atopobiaceae</taxon>
        <taxon>Atopobium</taxon>
    </lineage>
</organism>
<comment type="caution">
    <text evidence="1">The sequence shown here is derived from an EMBL/GenBank/DDBJ whole genome shotgun (WGS) entry which is preliminary data.</text>
</comment>
<dbReference type="STRING" id="1393034.HMPREF3192_01254"/>
<dbReference type="Proteomes" id="UP000070675">
    <property type="component" value="Unassembled WGS sequence"/>
</dbReference>
<dbReference type="Pfam" id="PF12672">
    <property type="entry name" value="DUF3793"/>
    <property type="match status" value="1"/>
</dbReference>
<dbReference type="RefSeq" id="WP_082715678.1">
    <property type="nucleotide sequence ID" value="NZ_KQ959516.1"/>
</dbReference>
<sequence length="91" mass="10976">MRECRRRLVRYYLQKENAQRSRNAQRLRSCEFPSHYEFPHEMGLLFGYPLEDVLGFIHKYLQTCCGPWCAYGDVHLRVCALRRLKLPRNTI</sequence>
<dbReference type="AlphaFoldDB" id="A0A133XQD5"/>
<evidence type="ECO:0000313" key="1">
    <source>
        <dbReference type="EMBL" id="KXB33148.1"/>
    </source>
</evidence>
<gene>
    <name evidence="1" type="ORF">HMPREF3192_01254</name>
</gene>
<reference evidence="2" key="1">
    <citation type="submission" date="2016-01" db="EMBL/GenBank/DDBJ databases">
        <authorList>
            <person name="Mitreva M."/>
            <person name="Pepin K.H."/>
            <person name="Mihindukulasuriya K.A."/>
            <person name="Fulton R."/>
            <person name="Fronick C."/>
            <person name="O'Laughlin M."/>
            <person name="Miner T."/>
            <person name="Herter B."/>
            <person name="Rosa B.A."/>
            <person name="Cordes M."/>
            <person name="Tomlinson C."/>
            <person name="Wollam A."/>
            <person name="Palsikar V.B."/>
            <person name="Mardis E.R."/>
            <person name="Wilson R.K."/>
        </authorList>
    </citation>
    <scope>NUCLEOTIDE SEQUENCE [LARGE SCALE GENOMIC DNA]</scope>
    <source>
        <strain evidence="2">DNF00019</strain>
    </source>
</reference>
<dbReference type="PATRIC" id="fig|1393034.3.peg.1222"/>
<proteinExistence type="predicted"/>
<dbReference type="EMBL" id="LSCR01000041">
    <property type="protein sequence ID" value="KXB33148.1"/>
    <property type="molecule type" value="Genomic_DNA"/>
</dbReference>
<dbReference type="InterPro" id="IPR024523">
    <property type="entry name" value="DUF3793"/>
</dbReference>
<dbReference type="OrthoDB" id="5393676at2"/>
<accession>A0A133XQD5</accession>